<reference evidence="1 2" key="1">
    <citation type="submission" date="2011-06" db="EMBL/GenBank/DDBJ databases">
        <title>The Genome Sequence of Fusarium oxysporum FOSC 3-a.</title>
        <authorList>
            <consortium name="The Broad Institute Genome Sequencing Platform"/>
            <person name="Ma L.-J."/>
            <person name="Gale L.R."/>
            <person name="Schwartz D.C."/>
            <person name="Zhou S."/>
            <person name="Corby-Kistler H."/>
            <person name="Young S.K."/>
            <person name="Zeng Q."/>
            <person name="Gargeya S."/>
            <person name="Fitzgerald M."/>
            <person name="Haas B."/>
            <person name="Abouelleil A."/>
            <person name="Alvarado L."/>
            <person name="Arachchi H.M."/>
            <person name="Berlin A."/>
            <person name="Brown A."/>
            <person name="Chapman S.B."/>
            <person name="Chen Z."/>
            <person name="Dunbar C."/>
            <person name="Freedman E."/>
            <person name="Gearin G."/>
            <person name="Gellesch M."/>
            <person name="Goldberg J."/>
            <person name="Griggs A."/>
            <person name="Gujja S."/>
            <person name="Heiman D."/>
            <person name="Howarth C."/>
            <person name="Larson L."/>
            <person name="Lui A."/>
            <person name="MacDonald P.J.P."/>
            <person name="Mehta T."/>
            <person name="Montmayeur A."/>
            <person name="Murphy C."/>
            <person name="Neiman D."/>
            <person name="Pearson M."/>
            <person name="Priest M."/>
            <person name="Roberts A."/>
            <person name="Saif S."/>
            <person name="Shea T."/>
            <person name="Shenoy N."/>
            <person name="Sisk P."/>
            <person name="Stolte C."/>
            <person name="Sykes S."/>
            <person name="Wortman J."/>
            <person name="Nusbaum C."/>
            <person name="Birren B."/>
        </authorList>
    </citation>
    <scope>NUCLEOTIDE SEQUENCE [LARGE SCALE GENOMIC DNA]</scope>
    <source>
        <strain evidence="2">FOSC 3-a</strain>
    </source>
</reference>
<gene>
    <name evidence="1" type="ORF">FOYG_15159</name>
</gene>
<accession>W9HS82</accession>
<dbReference type="AlphaFoldDB" id="W9HS82"/>
<sequence length="199" mass="23317">MLAKLAIIVDYYGCHKSVELYADIWLENMKSEIPTVYGRDRILYMLISWVFTKSDIFQAMTRLTLQQSREYIKSDGFPLPTHIFEEIDEERQDSLDDIFTAIYDLLDRLQEEMECSYECSSMSLGVLTKELSKHDILSPRIARPFCGWSIDGSRDMIKGLRQAHWYDRHSCTIQQKLSPAMMKVEDGLHVFGFPLWKQL</sequence>
<dbReference type="OrthoDB" id="5326346at2759"/>
<dbReference type="EMBL" id="JH717848">
    <property type="protein sequence ID" value="EWY83086.1"/>
    <property type="molecule type" value="Genomic_DNA"/>
</dbReference>
<dbReference type="Proteomes" id="UP000030753">
    <property type="component" value="Unassembled WGS sequence"/>
</dbReference>
<protein>
    <submittedName>
        <fullName evidence="1">Uncharacterized protein</fullName>
    </submittedName>
</protein>
<proteinExistence type="predicted"/>
<dbReference type="HOGENOM" id="CLU_118671_0_0_1"/>
<name>W9HS82_FUSOX</name>
<evidence type="ECO:0000313" key="2">
    <source>
        <dbReference type="Proteomes" id="UP000030753"/>
    </source>
</evidence>
<evidence type="ECO:0000313" key="1">
    <source>
        <dbReference type="EMBL" id="EWY83086.1"/>
    </source>
</evidence>
<organism evidence="1 2">
    <name type="scientific">Fusarium oxysporum NRRL 32931</name>
    <dbReference type="NCBI Taxonomy" id="660029"/>
    <lineage>
        <taxon>Eukaryota</taxon>
        <taxon>Fungi</taxon>
        <taxon>Dikarya</taxon>
        <taxon>Ascomycota</taxon>
        <taxon>Pezizomycotina</taxon>
        <taxon>Sordariomycetes</taxon>
        <taxon>Hypocreomycetidae</taxon>
        <taxon>Hypocreales</taxon>
        <taxon>Nectriaceae</taxon>
        <taxon>Fusarium</taxon>
        <taxon>Fusarium oxysporum species complex</taxon>
    </lineage>
</organism>